<evidence type="ECO:0000256" key="1">
    <source>
        <dbReference type="SAM" id="MobiDB-lite"/>
    </source>
</evidence>
<gene>
    <name evidence="2" type="ORF">EVOR1521_LOCUS26993</name>
</gene>
<protein>
    <submittedName>
        <fullName evidence="2">Uncharacterized protein</fullName>
    </submittedName>
</protein>
<proteinExistence type="predicted"/>
<keyword evidence="3" id="KW-1185">Reference proteome</keyword>
<evidence type="ECO:0000313" key="2">
    <source>
        <dbReference type="EMBL" id="CAJ1404571.1"/>
    </source>
</evidence>
<name>A0AA36NI29_9DINO</name>
<organism evidence="2 3">
    <name type="scientific">Effrenium voratum</name>
    <dbReference type="NCBI Taxonomy" id="2562239"/>
    <lineage>
        <taxon>Eukaryota</taxon>
        <taxon>Sar</taxon>
        <taxon>Alveolata</taxon>
        <taxon>Dinophyceae</taxon>
        <taxon>Suessiales</taxon>
        <taxon>Symbiodiniaceae</taxon>
        <taxon>Effrenium</taxon>
    </lineage>
</organism>
<accession>A0AA36NI29</accession>
<sequence>MGACHSDSDAGVPTSTFAEKSQRRFGRLSVASDSDLPKRIAQDGRLLADFALFLHEGRRTEELLDLWSLDLAAAVDWNAEEEASCLSMRERSSQVFEGCCRLLEGLEQAWEDYQKSPEGLGNFDDTREWEPHDFPDEAVLEEIKKGDDPRRVSQDHANYEFSIAAMVGVHVSVVCSDLITSWVLAASGGLENLTAVFQRRFPMPLGAGADRGDDGTQSKGSSKMV</sequence>
<dbReference type="EMBL" id="CAUJNA010003549">
    <property type="protein sequence ID" value="CAJ1404571.1"/>
    <property type="molecule type" value="Genomic_DNA"/>
</dbReference>
<reference evidence="2" key="1">
    <citation type="submission" date="2023-08" db="EMBL/GenBank/DDBJ databases">
        <authorList>
            <person name="Chen Y."/>
            <person name="Shah S."/>
            <person name="Dougan E. K."/>
            <person name="Thang M."/>
            <person name="Chan C."/>
        </authorList>
    </citation>
    <scope>NUCLEOTIDE SEQUENCE</scope>
</reference>
<dbReference type="Proteomes" id="UP001178507">
    <property type="component" value="Unassembled WGS sequence"/>
</dbReference>
<feature type="region of interest" description="Disordered" evidence="1">
    <location>
        <begin position="204"/>
        <end position="225"/>
    </location>
</feature>
<dbReference type="AlphaFoldDB" id="A0AA36NI29"/>
<evidence type="ECO:0000313" key="3">
    <source>
        <dbReference type="Proteomes" id="UP001178507"/>
    </source>
</evidence>
<comment type="caution">
    <text evidence="2">The sequence shown here is derived from an EMBL/GenBank/DDBJ whole genome shotgun (WGS) entry which is preliminary data.</text>
</comment>